<keyword evidence="1" id="KW-0812">Transmembrane</keyword>
<dbReference type="Proteomes" id="UP001500320">
    <property type="component" value="Unassembled WGS sequence"/>
</dbReference>
<feature type="transmembrane region" description="Helical" evidence="1">
    <location>
        <begin position="150"/>
        <end position="172"/>
    </location>
</feature>
<dbReference type="EMBL" id="BAAAUT010000014">
    <property type="protein sequence ID" value="GAA3130545.1"/>
    <property type="molecule type" value="Genomic_DNA"/>
</dbReference>
<feature type="transmembrane region" description="Helical" evidence="1">
    <location>
        <begin position="50"/>
        <end position="69"/>
    </location>
</feature>
<proteinExistence type="predicted"/>
<dbReference type="Pfam" id="PF02517">
    <property type="entry name" value="Rce1-like"/>
    <property type="match status" value="1"/>
</dbReference>
<feature type="transmembrane region" description="Helical" evidence="1">
    <location>
        <begin position="90"/>
        <end position="110"/>
    </location>
</feature>
<name>A0ABP6MYE0_9ACTN</name>
<evidence type="ECO:0000313" key="4">
    <source>
        <dbReference type="Proteomes" id="UP001500320"/>
    </source>
</evidence>
<dbReference type="PANTHER" id="PTHR43592:SF15">
    <property type="entry name" value="CAAX AMINO TERMINAL PROTEASE FAMILY PROTEIN"/>
    <property type="match status" value="1"/>
</dbReference>
<evidence type="ECO:0000259" key="2">
    <source>
        <dbReference type="Pfam" id="PF02517"/>
    </source>
</evidence>
<comment type="caution">
    <text evidence="3">The sequence shown here is derived from an EMBL/GenBank/DDBJ whole genome shotgun (WGS) entry which is preliminary data.</text>
</comment>
<feature type="transmembrane region" description="Helical" evidence="1">
    <location>
        <begin position="216"/>
        <end position="235"/>
    </location>
</feature>
<dbReference type="RefSeq" id="WP_344858354.1">
    <property type="nucleotide sequence ID" value="NZ_BAAAUT010000014.1"/>
</dbReference>
<dbReference type="PANTHER" id="PTHR43592">
    <property type="entry name" value="CAAX AMINO TERMINAL PROTEASE"/>
    <property type="match status" value="1"/>
</dbReference>
<feature type="transmembrane region" description="Helical" evidence="1">
    <location>
        <begin position="184"/>
        <end position="204"/>
    </location>
</feature>
<feature type="transmembrane region" description="Helical" evidence="1">
    <location>
        <begin position="116"/>
        <end position="138"/>
    </location>
</feature>
<feature type="domain" description="CAAX prenyl protease 2/Lysostaphin resistance protein A-like" evidence="2">
    <location>
        <begin position="185"/>
        <end position="284"/>
    </location>
</feature>
<keyword evidence="1" id="KW-1133">Transmembrane helix</keyword>
<protein>
    <recommendedName>
        <fullName evidence="2">CAAX prenyl protease 2/Lysostaphin resistance protein A-like domain-containing protein</fullName>
    </recommendedName>
</protein>
<reference evidence="4" key="1">
    <citation type="journal article" date="2019" name="Int. J. Syst. Evol. Microbiol.">
        <title>The Global Catalogue of Microorganisms (GCM) 10K type strain sequencing project: providing services to taxonomists for standard genome sequencing and annotation.</title>
        <authorList>
            <consortium name="The Broad Institute Genomics Platform"/>
            <consortium name="The Broad Institute Genome Sequencing Center for Infectious Disease"/>
            <person name="Wu L."/>
            <person name="Ma J."/>
        </authorList>
    </citation>
    <scope>NUCLEOTIDE SEQUENCE [LARGE SCALE GENOMIC DNA]</scope>
    <source>
        <strain evidence="4">JCM 9373</strain>
    </source>
</reference>
<gene>
    <name evidence="3" type="ORF">GCM10010466_21490</name>
</gene>
<feature type="transmembrane region" description="Helical" evidence="1">
    <location>
        <begin position="271"/>
        <end position="290"/>
    </location>
</feature>
<organism evidence="3 4">
    <name type="scientific">Planomonospora alba</name>
    <dbReference type="NCBI Taxonomy" id="161354"/>
    <lineage>
        <taxon>Bacteria</taxon>
        <taxon>Bacillati</taxon>
        <taxon>Actinomycetota</taxon>
        <taxon>Actinomycetes</taxon>
        <taxon>Streptosporangiales</taxon>
        <taxon>Streptosporangiaceae</taxon>
        <taxon>Planomonospora</taxon>
    </lineage>
</organism>
<accession>A0ABP6MYE0</accession>
<keyword evidence="1" id="KW-0472">Membrane</keyword>
<evidence type="ECO:0000256" key="1">
    <source>
        <dbReference type="SAM" id="Phobius"/>
    </source>
</evidence>
<dbReference type="InterPro" id="IPR003675">
    <property type="entry name" value="Rce1/LyrA-like_dom"/>
</dbReference>
<evidence type="ECO:0000313" key="3">
    <source>
        <dbReference type="EMBL" id="GAA3130545.1"/>
    </source>
</evidence>
<feature type="transmembrane region" description="Helical" evidence="1">
    <location>
        <begin position="12"/>
        <end position="30"/>
    </location>
</feature>
<sequence>MVRADTPRTPRTTAATAAGAGVFVFAYAWLAVTGRTEITASADPGAATSSLWAAAVPPLAALLLTRLVPPGRALPEPLAGLPRERLAREARVLVAAAVAFPLVVAGLAVAGQPRDAWYAVVKPLLLLAVPLIAFRLLRRGGPAARAIPRPVVWLAPLPAVAAWFVLAEIWPFRLPLTQELPDPVTLAVVSLFTLLTASVLEEVFYRGWLQTRLEALYGRWPAILATSLLFAAMHVSHLKAGDVGAGLAAMVARQGMDGLMLGYLWSRYRNLWAPIGVHVVVNLVYVDLLIEGRLF</sequence>
<keyword evidence="4" id="KW-1185">Reference proteome</keyword>